<gene>
    <name evidence="9" type="ORF">FSB_LOCUS37222</name>
</gene>
<dbReference type="InterPro" id="IPR043128">
    <property type="entry name" value="Rev_trsase/Diguanyl_cyclase"/>
</dbReference>
<dbReference type="Gene3D" id="3.10.10.10">
    <property type="entry name" value="HIV Type 1 Reverse Transcriptase, subunit A, domain 1"/>
    <property type="match status" value="1"/>
</dbReference>
<sequence length="532" mass="61457">MDRQVLVTFSIGKYLDEVLCDVVPMHAGHILLGRPWQYDRRVTHDGFKNMYSFVKGGKTIKLTPLTPSHVYEDQLKLKSEEFEDVFPEEMPNELSPIRGIEHQIDFMPGAAIPNRPAYRSNLEETKELQRQVENLMSKGYVRESMSPCAVPMLLVPKKDETWRMCVDYRAINNITVKYRHPIPRLDDMLDELHGSCIFSKIDLKSGYHQIRMKEGDEWKTAFKTKYGLYEWLVMPFGLTNAPSTFMRLMNHVLRIEVDEEKVKAIKEWPTPKSITEVRSFHGLANFYRRFVKDFSTLAAPLTEDRRPIAFFNEKLSGASLKYPTYDKELYALYLKGQGKLNQRHARWLEYIETFPYVIHYKQGKENIVADALSRRYVLLTSMSAKMLGFEYVKDMYANDADFSDVYKVLRFLKCTQVQVSQVVIKSQSRSSLDGQKKAELVKSLHERVKIRGRILLRRGGMMGTTVGLALKILCKFLDGPITRSRAKKIKEAMQGLVQSTWDEASKSPTIKVGLKEGEPILIHLIQAVEDMT</sequence>
<feature type="domain" description="Reverse transcriptase" evidence="8">
    <location>
        <begin position="155"/>
        <end position="254"/>
    </location>
</feature>
<evidence type="ECO:0000256" key="5">
    <source>
        <dbReference type="ARBA" id="ARBA00022759"/>
    </source>
</evidence>
<evidence type="ECO:0000256" key="4">
    <source>
        <dbReference type="ARBA" id="ARBA00022722"/>
    </source>
</evidence>
<dbReference type="GO" id="GO:0003964">
    <property type="term" value="F:RNA-directed DNA polymerase activity"/>
    <property type="evidence" value="ECO:0007669"/>
    <property type="project" value="UniProtKB-KW"/>
</dbReference>
<accession>A0A2N9HCD5</accession>
<name>A0A2N9HCD5_FAGSY</name>
<dbReference type="PANTHER" id="PTHR35046">
    <property type="entry name" value="ZINC KNUCKLE (CCHC-TYPE) FAMILY PROTEIN"/>
    <property type="match status" value="1"/>
</dbReference>
<dbReference type="FunFam" id="3.10.10.10:FF:000007">
    <property type="entry name" value="Retrovirus-related Pol polyprotein from transposon 17.6-like Protein"/>
    <property type="match status" value="1"/>
</dbReference>
<reference evidence="9" key="1">
    <citation type="submission" date="2018-02" db="EMBL/GenBank/DDBJ databases">
        <authorList>
            <person name="Cohen D.B."/>
            <person name="Kent A.D."/>
        </authorList>
    </citation>
    <scope>NUCLEOTIDE SEQUENCE</scope>
</reference>
<keyword evidence="3" id="KW-0548">Nucleotidyltransferase</keyword>
<keyword evidence="4" id="KW-0540">Nuclease</keyword>
<proteinExistence type="predicted"/>
<evidence type="ECO:0000313" key="9">
    <source>
        <dbReference type="EMBL" id="SPD09340.1"/>
    </source>
</evidence>
<dbReference type="EMBL" id="OIVN01003179">
    <property type="protein sequence ID" value="SPD09340.1"/>
    <property type="molecule type" value="Genomic_DNA"/>
</dbReference>
<dbReference type="GO" id="GO:0008233">
    <property type="term" value="F:peptidase activity"/>
    <property type="evidence" value="ECO:0007669"/>
    <property type="project" value="UniProtKB-KW"/>
</dbReference>
<organism evidence="9">
    <name type="scientific">Fagus sylvatica</name>
    <name type="common">Beechnut</name>
    <dbReference type="NCBI Taxonomy" id="28930"/>
    <lineage>
        <taxon>Eukaryota</taxon>
        <taxon>Viridiplantae</taxon>
        <taxon>Streptophyta</taxon>
        <taxon>Embryophyta</taxon>
        <taxon>Tracheophyta</taxon>
        <taxon>Spermatophyta</taxon>
        <taxon>Magnoliopsida</taxon>
        <taxon>eudicotyledons</taxon>
        <taxon>Gunneridae</taxon>
        <taxon>Pentapetalae</taxon>
        <taxon>rosids</taxon>
        <taxon>fabids</taxon>
        <taxon>Fagales</taxon>
        <taxon>Fagaceae</taxon>
        <taxon>Fagus</taxon>
    </lineage>
</organism>
<dbReference type="CDD" id="cd01647">
    <property type="entry name" value="RT_LTR"/>
    <property type="match status" value="1"/>
</dbReference>
<keyword evidence="6" id="KW-0378">Hydrolase</keyword>
<dbReference type="PANTHER" id="PTHR35046:SF9">
    <property type="entry name" value="RNA-DIRECTED DNA POLYMERASE"/>
    <property type="match status" value="1"/>
</dbReference>
<evidence type="ECO:0000256" key="3">
    <source>
        <dbReference type="ARBA" id="ARBA00022695"/>
    </source>
</evidence>
<dbReference type="GO" id="GO:0004519">
    <property type="term" value="F:endonuclease activity"/>
    <property type="evidence" value="ECO:0007669"/>
    <property type="project" value="UniProtKB-KW"/>
</dbReference>
<dbReference type="GO" id="GO:0006508">
    <property type="term" value="P:proteolysis"/>
    <property type="evidence" value="ECO:0007669"/>
    <property type="project" value="UniProtKB-KW"/>
</dbReference>
<dbReference type="InterPro" id="IPR000477">
    <property type="entry name" value="RT_dom"/>
</dbReference>
<keyword evidence="5" id="KW-0255">Endonuclease</keyword>
<evidence type="ECO:0000259" key="8">
    <source>
        <dbReference type="Pfam" id="PF00078"/>
    </source>
</evidence>
<keyword evidence="2" id="KW-0808">Transferase</keyword>
<dbReference type="Gene3D" id="3.30.70.270">
    <property type="match status" value="2"/>
</dbReference>
<evidence type="ECO:0000256" key="7">
    <source>
        <dbReference type="ARBA" id="ARBA00022918"/>
    </source>
</evidence>
<dbReference type="InterPro" id="IPR043502">
    <property type="entry name" value="DNA/RNA_pol_sf"/>
</dbReference>
<evidence type="ECO:0000256" key="2">
    <source>
        <dbReference type="ARBA" id="ARBA00022679"/>
    </source>
</evidence>
<dbReference type="AlphaFoldDB" id="A0A2N9HCD5"/>
<evidence type="ECO:0000256" key="1">
    <source>
        <dbReference type="ARBA" id="ARBA00022670"/>
    </source>
</evidence>
<keyword evidence="1" id="KW-0645">Protease</keyword>
<evidence type="ECO:0000256" key="6">
    <source>
        <dbReference type="ARBA" id="ARBA00022801"/>
    </source>
</evidence>
<keyword evidence="7" id="KW-0695">RNA-directed DNA polymerase</keyword>
<dbReference type="SUPFAM" id="SSF56672">
    <property type="entry name" value="DNA/RNA polymerases"/>
    <property type="match status" value="1"/>
</dbReference>
<protein>
    <recommendedName>
        <fullName evidence="8">Reverse transcriptase domain-containing protein</fullName>
    </recommendedName>
</protein>
<dbReference type="Pfam" id="PF00078">
    <property type="entry name" value="RVT_1"/>
    <property type="match status" value="1"/>
</dbReference>